<evidence type="ECO:0000313" key="5">
    <source>
        <dbReference type="Proteomes" id="UP001236806"/>
    </source>
</evidence>
<dbReference type="InterPro" id="IPR002935">
    <property type="entry name" value="SAM_O-MeTrfase"/>
</dbReference>
<dbReference type="InterPro" id="IPR029063">
    <property type="entry name" value="SAM-dependent_MTases_sf"/>
</dbReference>
<dbReference type="SUPFAM" id="SSF53335">
    <property type="entry name" value="S-adenosyl-L-methionine-dependent methyltransferases"/>
    <property type="match status" value="1"/>
</dbReference>
<accession>A0ABU0PNJ6</accession>
<proteinExistence type="predicted"/>
<evidence type="ECO:0000256" key="2">
    <source>
        <dbReference type="ARBA" id="ARBA00022679"/>
    </source>
</evidence>
<gene>
    <name evidence="4" type="ORF">QFZ36_003096</name>
</gene>
<reference evidence="4 5" key="1">
    <citation type="submission" date="2023-07" db="EMBL/GenBank/DDBJ databases">
        <title>Comparative genomics of wheat-associated soil bacteria to identify genetic determinants of phenazine resistance.</title>
        <authorList>
            <person name="Mouncey N."/>
        </authorList>
    </citation>
    <scope>NUCLEOTIDE SEQUENCE [LARGE SCALE GENOMIC DNA]</scope>
    <source>
        <strain evidence="4 5">W1I3</strain>
    </source>
</reference>
<protein>
    <submittedName>
        <fullName evidence="4">O-methyltransferase YrrM</fullName>
    </submittedName>
</protein>
<evidence type="ECO:0000256" key="1">
    <source>
        <dbReference type="ARBA" id="ARBA00022603"/>
    </source>
</evidence>
<dbReference type="PANTHER" id="PTHR10509:SF14">
    <property type="entry name" value="CAFFEOYL-COA O-METHYLTRANSFERASE 3-RELATED"/>
    <property type="match status" value="1"/>
</dbReference>
<dbReference type="Proteomes" id="UP001236806">
    <property type="component" value="Unassembled WGS sequence"/>
</dbReference>
<keyword evidence="5" id="KW-1185">Reference proteome</keyword>
<dbReference type="PANTHER" id="PTHR10509">
    <property type="entry name" value="O-METHYLTRANSFERASE-RELATED"/>
    <property type="match status" value="1"/>
</dbReference>
<keyword evidence="3" id="KW-0949">S-adenosyl-L-methionine</keyword>
<dbReference type="Gene3D" id="3.40.50.150">
    <property type="entry name" value="Vaccinia Virus protein VP39"/>
    <property type="match status" value="1"/>
</dbReference>
<dbReference type="Pfam" id="PF01596">
    <property type="entry name" value="Methyltransf_3"/>
    <property type="match status" value="1"/>
</dbReference>
<name>A0ABU0PNJ6_9MICC</name>
<keyword evidence="2" id="KW-0808">Transferase</keyword>
<organism evidence="4 5">
    <name type="scientific">Pseudarthrobacter siccitolerans</name>
    <dbReference type="NCBI Taxonomy" id="861266"/>
    <lineage>
        <taxon>Bacteria</taxon>
        <taxon>Bacillati</taxon>
        <taxon>Actinomycetota</taxon>
        <taxon>Actinomycetes</taxon>
        <taxon>Micrococcales</taxon>
        <taxon>Micrococcaceae</taxon>
        <taxon>Pseudarthrobacter</taxon>
    </lineage>
</organism>
<dbReference type="CDD" id="cd02440">
    <property type="entry name" value="AdoMet_MTases"/>
    <property type="match status" value="1"/>
</dbReference>
<dbReference type="PROSITE" id="PS51682">
    <property type="entry name" value="SAM_OMT_I"/>
    <property type="match status" value="1"/>
</dbReference>
<keyword evidence="1" id="KW-0489">Methyltransferase</keyword>
<dbReference type="InterPro" id="IPR050362">
    <property type="entry name" value="Cation-dep_OMT"/>
</dbReference>
<dbReference type="EMBL" id="JAUSXB010000001">
    <property type="protein sequence ID" value="MDQ0675535.1"/>
    <property type="molecule type" value="Genomic_DNA"/>
</dbReference>
<evidence type="ECO:0000313" key="4">
    <source>
        <dbReference type="EMBL" id="MDQ0675535.1"/>
    </source>
</evidence>
<comment type="caution">
    <text evidence="4">The sequence shown here is derived from an EMBL/GenBank/DDBJ whole genome shotgun (WGS) entry which is preliminary data.</text>
</comment>
<sequence>MPVGTGSPLSKSLDPRGAPCQTVPMFEHKPRPEWIATEKFLSDVVVHPDPALLQAVQSAAEAGMPPIEVAPNAGKLLKLLVQLSGARRVLEIGTLAGFSTIWMGQGLPDDGTLVTCEFLPKHAEVAWANIDFAGLGQKVEIRLGPALDTLAALAEEDRDPFDFIFIDADKENNSHYLDWAVRLGRPGSTVVLDNTIWEGAVLDPGMDPVNAPGILDALKLLGGHPRLDATVIQTVGSKGWDGFALARIK</sequence>
<evidence type="ECO:0000256" key="3">
    <source>
        <dbReference type="ARBA" id="ARBA00022691"/>
    </source>
</evidence>